<dbReference type="SUPFAM" id="SSF140693">
    <property type="entry name" value="IpaD-like"/>
    <property type="match status" value="1"/>
</dbReference>
<dbReference type="OrthoDB" id="6624609at2"/>
<protein>
    <recommendedName>
        <fullName evidence="8">IpaD/SipD/SspD family type III secretion system needle tip protein</fullName>
    </recommendedName>
</protein>
<evidence type="ECO:0000256" key="2">
    <source>
        <dbReference type="ARBA" id="ARBA00007741"/>
    </source>
</evidence>
<proteinExistence type="inferred from homology"/>
<keyword evidence="4" id="KW-0843">Virulence</keyword>
<accession>A0A2S4S2I7</accession>
<evidence type="ECO:0008006" key="8">
    <source>
        <dbReference type="Google" id="ProtNLM"/>
    </source>
</evidence>
<dbReference type="InterPro" id="IPR036708">
    <property type="entry name" value="BipD-like_sf"/>
</dbReference>
<evidence type="ECO:0000313" key="6">
    <source>
        <dbReference type="EMBL" id="POU68078.1"/>
    </source>
</evidence>
<dbReference type="InterPro" id="IPR009483">
    <property type="entry name" value="IpaD/BipD/SipD"/>
</dbReference>
<evidence type="ECO:0000256" key="4">
    <source>
        <dbReference type="ARBA" id="ARBA00023026"/>
    </source>
</evidence>
<evidence type="ECO:0000313" key="7">
    <source>
        <dbReference type="Proteomes" id="UP000237003"/>
    </source>
</evidence>
<comment type="similarity">
    <text evidence="2">Belongs to the invasin protein D family.</text>
</comment>
<organism evidence="6 7">
    <name type="scientific">Citrobacter amalonaticus</name>
    <dbReference type="NCBI Taxonomy" id="35703"/>
    <lineage>
        <taxon>Bacteria</taxon>
        <taxon>Pseudomonadati</taxon>
        <taxon>Pseudomonadota</taxon>
        <taxon>Gammaproteobacteria</taxon>
        <taxon>Enterobacterales</taxon>
        <taxon>Enterobacteriaceae</taxon>
        <taxon>Citrobacter</taxon>
    </lineage>
</organism>
<name>A0A2S4S2I7_CITAM</name>
<dbReference type="RefSeq" id="WP_103774997.1">
    <property type="nucleotide sequence ID" value="NZ_PQLX01000001.1"/>
</dbReference>
<comment type="subcellular location">
    <subcellularLocation>
        <location evidence="1">Secreted</location>
    </subcellularLocation>
</comment>
<reference evidence="6 7" key="1">
    <citation type="submission" date="2018-01" db="EMBL/GenBank/DDBJ databases">
        <title>Complete genome sequences of 14 Citrobacter spp. isolated from plant in Canada.</title>
        <authorList>
            <person name="Bhandare S.G."/>
            <person name="Colavecchio A."/>
            <person name="Jeukens J."/>
            <person name="Emond-Rheault J.-G."/>
            <person name="Freschi L."/>
            <person name="Hamel J."/>
            <person name="Kukavica-Ibrulj I."/>
            <person name="Levesque R."/>
            <person name="Goodridge L."/>
        </authorList>
    </citation>
    <scope>NUCLEOTIDE SEQUENCE [LARGE SCALE GENOMIC DNA]</scope>
    <source>
        <strain evidence="6 7">S1285</strain>
    </source>
</reference>
<gene>
    <name evidence="6" type="ORF">C3430_03085</name>
</gene>
<comment type="caution">
    <text evidence="6">The sequence shown here is derived from an EMBL/GenBank/DDBJ whole genome shotgun (WGS) entry which is preliminary data.</text>
</comment>
<dbReference type="Gene3D" id="1.20.1710.10">
    <property type="entry name" value="IpaD-like"/>
    <property type="match status" value="1"/>
</dbReference>
<evidence type="ECO:0000256" key="3">
    <source>
        <dbReference type="ARBA" id="ARBA00022525"/>
    </source>
</evidence>
<keyword evidence="5" id="KW-0175">Coiled coil</keyword>
<dbReference type="Pfam" id="PF06511">
    <property type="entry name" value="T3SS_TC"/>
    <property type="match status" value="1"/>
</dbReference>
<dbReference type="AlphaFoldDB" id="A0A2S4S2I7"/>
<dbReference type="GO" id="GO:0005576">
    <property type="term" value="C:extracellular region"/>
    <property type="evidence" value="ECO:0007669"/>
    <property type="project" value="UniProtKB-SubCell"/>
</dbReference>
<evidence type="ECO:0000256" key="5">
    <source>
        <dbReference type="ARBA" id="ARBA00023054"/>
    </source>
</evidence>
<dbReference type="Proteomes" id="UP000237003">
    <property type="component" value="Unassembled WGS sequence"/>
</dbReference>
<sequence>MTMTTGLNVGRQAFFSNATNGKEANAAAAEVSKQTSVNNINQVCEKLASDLQTYAQNWRASQQSLGVMIDTTPAQTVLKAAQPLLASSGNNPQKYSDDVLTDWEIYDEVCKALGYMQTNYMDIYAQVTEQYQLYMQDVNSFKASLTNNMSSSDDEIKLNIPAIKTEINKVINKWSTTPILTVDTKEKAEYWQEQLGLPYSQTGGGYSFYANLAPMYDILNSTSQLPSSVSTARFNQWQNGVNSSCSTIESDTQIIAQKYSQANTVFNNLAKILSSTMDALYQTDKEFLR</sequence>
<evidence type="ECO:0000256" key="1">
    <source>
        <dbReference type="ARBA" id="ARBA00004613"/>
    </source>
</evidence>
<dbReference type="EMBL" id="PQLX01000001">
    <property type="protein sequence ID" value="POU68078.1"/>
    <property type="molecule type" value="Genomic_DNA"/>
</dbReference>
<keyword evidence="3" id="KW-0964">Secreted</keyword>